<gene>
    <name evidence="1" type="ORF">VP06_11080</name>
</gene>
<evidence type="ECO:0000313" key="1">
    <source>
        <dbReference type="EMBL" id="KMO35947.1"/>
    </source>
</evidence>
<dbReference type="RefSeq" id="WP_048463816.1">
    <property type="nucleotide sequence ID" value="NZ_JBNTQU010000001.1"/>
</dbReference>
<dbReference type="InterPro" id="IPR017495">
    <property type="entry name" value="PuhC"/>
</dbReference>
<dbReference type="AlphaFoldDB" id="A0A0J6SQQ4"/>
<dbReference type="Proteomes" id="UP000035929">
    <property type="component" value="Unassembled WGS sequence"/>
</dbReference>
<reference evidence="1 2" key="1">
    <citation type="submission" date="2015-03" db="EMBL/GenBank/DDBJ databases">
        <title>Genome sequencing of Methylobacterium aquaticum DSM16371 type strain.</title>
        <authorList>
            <person name="Chaudhry V."/>
            <person name="Patil P.B."/>
        </authorList>
    </citation>
    <scope>NUCLEOTIDE SEQUENCE [LARGE SCALE GENOMIC DNA]</scope>
    <source>
        <strain evidence="1 2">DSM 16371</strain>
    </source>
</reference>
<proteinExistence type="predicted"/>
<dbReference type="OrthoDB" id="7848123at2"/>
<dbReference type="PATRIC" id="fig|270351.6.peg.7133"/>
<evidence type="ECO:0000313" key="2">
    <source>
        <dbReference type="Proteomes" id="UP000035929"/>
    </source>
</evidence>
<organism evidence="1 2">
    <name type="scientific">Methylobacterium aquaticum</name>
    <dbReference type="NCBI Taxonomy" id="270351"/>
    <lineage>
        <taxon>Bacteria</taxon>
        <taxon>Pseudomonadati</taxon>
        <taxon>Pseudomonadota</taxon>
        <taxon>Alphaproteobacteria</taxon>
        <taxon>Hyphomicrobiales</taxon>
        <taxon>Methylobacteriaceae</taxon>
        <taxon>Methylobacterium</taxon>
    </lineage>
</organism>
<name>A0A0J6SQQ4_9HYPH</name>
<dbReference type="NCBIfam" id="TIGR03054">
    <property type="entry name" value="photo_alph_chp1"/>
    <property type="match status" value="1"/>
</dbReference>
<comment type="caution">
    <text evidence="1">The sequence shown here is derived from an EMBL/GenBank/DDBJ whole genome shotgun (WGS) entry which is preliminary data.</text>
</comment>
<protein>
    <submittedName>
        <fullName evidence="1">Photosynthetic complex assembly protein</fullName>
    </submittedName>
</protein>
<dbReference type="EMBL" id="LABX01000079">
    <property type="protein sequence ID" value="KMO35947.1"/>
    <property type="molecule type" value="Genomic_DNA"/>
</dbReference>
<sequence>MAHDIPVPRPLLRSAGLLVAFSLAAVAVGRASGVGITQMPPASAVQVLDLAVEDRPDGRVSLRNAGNGRLVAEVQPGEDGFLRATLRVMAQARLREGLSRNPPFRLTRWDNGTLTLDDVASGRRINLEAFGRDNAVAFARLLEQGRGAS</sequence>
<accession>A0A0J6SQQ4</accession>